<reference evidence="2 3" key="1">
    <citation type="submission" date="2018-06" db="EMBL/GenBank/DDBJ databases">
        <title>Genomic Encyclopedia of Archaeal and Bacterial Type Strains, Phase II (KMG-II): from individual species to whole genera.</title>
        <authorList>
            <person name="Goeker M."/>
        </authorList>
    </citation>
    <scope>NUCLEOTIDE SEQUENCE [LARGE SCALE GENOMIC DNA]</scope>
    <source>
        <strain evidence="2 3">DSM 29821</strain>
    </source>
</reference>
<evidence type="ECO:0000313" key="3">
    <source>
        <dbReference type="Proteomes" id="UP000249819"/>
    </source>
</evidence>
<dbReference type="InterPro" id="IPR029058">
    <property type="entry name" value="AB_hydrolase_fold"/>
</dbReference>
<keyword evidence="3" id="KW-1185">Reference proteome</keyword>
<name>A0A327W5D6_9BACT</name>
<protein>
    <submittedName>
        <fullName evidence="2">Pimeloyl-ACP methyl ester carboxylesterase</fullName>
    </submittedName>
</protein>
<dbReference type="EMBL" id="QLMA01000002">
    <property type="protein sequence ID" value="RAJ85729.1"/>
    <property type="molecule type" value="Genomic_DNA"/>
</dbReference>
<dbReference type="InterPro" id="IPR000073">
    <property type="entry name" value="AB_hydrolase_1"/>
</dbReference>
<dbReference type="Pfam" id="PF00561">
    <property type="entry name" value="Abhydrolase_1"/>
    <property type="match status" value="1"/>
</dbReference>
<dbReference type="GO" id="GO:0016020">
    <property type="term" value="C:membrane"/>
    <property type="evidence" value="ECO:0007669"/>
    <property type="project" value="TreeGrafter"/>
</dbReference>
<feature type="domain" description="AB hydrolase-1" evidence="1">
    <location>
        <begin position="39"/>
        <end position="143"/>
    </location>
</feature>
<dbReference type="InterPro" id="IPR050266">
    <property type="entry name" value="AB_hydrolase_sf"/>
</dbReference>
<accession>A0A327W5D6</accession>
<dbReference type="PANTHER" id="PTHR43798">
    <property type="entry name" value="MONOACYLGLYCEROL LIPASE"/>
    <property type="match status" value="1"/>
</dbReference>
<dbReference type="SUPFAM" id="SSF53474">
    <property type="entry name" value="alpha/beta-Hydrolases"/>
    <property type="match status" value="1"/>
</dbReference>
<gene>
    <name evidence="2" type="ORF">CLV59_102434</name>
</gene>
<evidence type="ECO:0000259" key="1">
    <source>
        <dbReference type="Pfam" id="PF00561"/>
    </source>
</evidence>
<sequence length="267" mass="30118">MRNISDLIFVPVKTQEAGRAPLTAVIFFLVLTMQHQKIPILLLHGALGAAPQFDTLKASLEPHYDVHTVEFSGHGHQPFSPEGFSIPVFAGEVLRYLEERELDFIHIFGYSMGGYVALYLARYHPERIGHIMTLATKFNWNEATAGREVKQLNPELIEEKVPAFARVLEERHAASDWKEVVNMTAILIAELGHQTLLKANDYAMIASPCLLMMGDKDNMVSFQETIEAYKALPEAQMAILPDTIHPLEKADVPLLAYHIRRFTTQKI</sequence>
<dbReference type="AlphaFoldDB" id="A0A327W5D6"/>
<dbReference type="Proteomes" id="UP000249819">
    <property type="component" value="Unassembled WGS sequence"/>
</dbReference>
<organism evidence="2 3">
    <name type="scientific">Chitinophaga dinghuensis</name>
    <dbReference type="NCBI Taxonomy" id="1539050"/>
    <lineage>
        <taxon>Bacteria</taxon>
        <taxon>Pseudomonadati</taxon>
        <taxon>Bacteroidota</taxon>
        <taxon>Chitinophagia</taxon>
        <taxon>Chitinophagales</taxon>
        <taxon>Chitinophagaceae</taxon>
        <taxon>Chitinophaga</taxon>
    </lineage>
</organism>
<dbReference type="Gene3D" id="3.40.50.1820">
    <property type="entry name" value="alpha/beta hydrolase"/>
    <property type="match status" value="1"/>
</dbReference>
<comment type="caution">
    <text evidence="2">The sequence shown here is derived from an EMBL/GenBank/DDBJ whole genome shotgun (WGS) entry which is preliminary data.</text>
</comment>
<dbReference type="PANTHER" id="PTHR43798:SF33">
    <property type="entry name" value="HYDROLASE, PUTATIVE (AFU_ORTHOLOGUE AFUA_2G14860)-RELATED"/>
    <property type="match status" value="1"/>
</dbReference>
<proteinExistence type="predicted"/>
<evidence type="ECO:0000313" key="2">
    <source>
        <dbReference type="EMBL" id="RAJ85729.1"/>
    </source>
</evidence>